<dbReference type="Gene3D" id="3.10.110.10">
    <property type="entry name" value="Ubiquitin Conjugating Enzyme"/>
    <property type="match status" value="2"/>
</dbReference>
<evidence type="ECO:0000313" key="4">
    <source>
        <dbReference type="EMBL" id="OKL58399.1"/>
    </source>
</evidence>
<accession>A0A225AS37</accession>
<gene>
    <name evidence="4" type="ORF">UA08_06002</name>
</gene>
<dbReference type="Proteomes" id="UP000214365">
    <property type="component" value="Unassembled WGS sequence"/>
</dbReference>
<comment type="caution">
    <text evidence="4">The sequence shown here is derived from an EMBL/GenBank/DDBJ whole genome shotgun (WGS) entry which is preliminary data.</text>
</comment>
<keyword evidence="1" id="KW-0833">Ubl conjugation pathway</keyword>
<name>A0A225AS37_TALAT</name>
<evidence type="ECO:0000259" key="3">
    <source>
        <dbReference type="PROSITE" id="PS50127"/>
    </source>
</evidence>
<dbReference type="InterPro" id="IPR050113">
    <property type="entry name" value="Ub_conjugating_enzyme"/>
</dbReference>
<sequence>MSDQAIIRIAREIRQIQQGHDLSLAVACDESDIRKIKALIVGPPNTPYEFGFFEFTIKFPEGEEWVCHSLWPCTYFLGDYPASPPKVTARTTNSGRCRFNPNIYAGGKVCLTWPGQKGEEWSSAQGLESVLISIQSLMSTNPYENEPGYENRDSALDRKAMANYIDKIKHETLRIAVIQPLEDALGIKTRNARAPSPTDDGKEADDSECPEEKVRETMESFDDLRKRRFLWYYESYIHTIEVESKKVKVNEQFKNMSFEGPSNEMAGSFKYPQLKERLGVIKDEIINETKRWAIEGLAAQQQEVRIADNLHLQYKQIVEDFKERKDFTVDLSLVDESPFVWLMTYFGRPMTNLGGGVFKIKIHLSTKFPDEQPRVFVETPIFHHRVSKDGVLCYFTDRPGELRYHIDAIVQTLEEESPPFDPRTTVNLEASTLFWGTPEDRKKYNRALRRSVENSTESQEM</sequence>
<dbReference type="OrthoDB" id="1926878at2759"/>
<dbReference type="InterPro" id="IPR016135">
    <property type="entry name" value="UBQ-conjugating_enzyme/RWD"/>
</dbReference>
<dbReference type="InterPro" id="IPR000608">
    <property type="entry name" value="UBC"/>
</dbReference>
<dbReference type="EMBL" id="LFMY01000009">
    <property type="protein sequence ID" value="OKL58399.1"/>
    <property type="molecule type" value="Genomic_DNA"/>
</dbReference>
<dbReference type="STRING" id="1441469.A0A225AS37"/>
<evidence type="ECO:0000256" key="2">
    <source>
        <dbReference type="SAM" id="MobiDB-lite"/>
    </source>
</evidence>
<dbReference type="RefSeq" id="XP_020118520.1">
    <property type="nucleotide sequence ID" value="XM_020268577.1"/>
</dbReference>
<feature type="domain" description="UBC core" evidence="3">
    <location>
        <begin position="305"/>
        <end position="461"/>
    </location>
</feature>
<dbReference type="CDD" id="cd23809">
    <property type="entry name" value="UBCc_UBE2Z"/>
    <property type="match status" value="1"/>
</dbReference>
<dbReference type="SUPFAM" id="SSF54495">
    <property type="entry name" value="UBC-like"/>
    <property type="match status" value="2"/>
</dbReference>
<feature type="domain" description="UBC core" evidence="3">
    <location>
        <begin position="4"/>
        <end position="177"/>
    </location>
</feature>
<dbReference type="Pfam" id="PF00179">
    <property type="entry name" value="UQ_con"/>
    <property type="match status" value="3"/>
</dbReference>
<dbReference type="GeneID" id="31005758"/>
<dbReference type="AlphaFoldDB" id="A0A225AS37"/>
<dbReference type="SMART" id="SM00212">
    <property type="entry name" value="UBCc"/>
    <property type="match status" value="1"/>
</dbReference>
<feature type="region of interest" description="Disordered" evidence="2">
    <location>
        <begin position="190"/>
        <end position="213"/>
    </location>
</feature>
<organism evidence="4 5">
    <name type="scientific">Talaromyces atroroseus</name>
    <dbReference type="NCBI Taxonomy" id="1441469"/>
    <lineage>
        <taxon>Eukaryota</taxon>
        <taxon>Fungi</taxon>
        <taxon>Dikarya</taxon>
        <taxon>Ascomycota</taxon>
        <taxon>Pezizomycotina</taxon>
        <taxon>Eurotiomycetes</taxon>
        <taxon>Eurotiomycetidae</taxon>
        <taxon>Eurotiales</taxon>
        <taxon>Trichocomaceae</taxon>
        <taxon>Talaromyces</taxon>
        <taxon>Talaromyces sect. Trachyspermi</taxon>
    </lineage>
</organism>
<proteinExistence type="predicted"/>
<reference evidence="4 5" key="1">
    <citation type="submission" date="2015-06" db="EMBL/GenBank/DDBJ databases">
        <title>Talaromyces atroroseus IBT 11181 draft genome.</title>
        <authorList>
            <person name="Rasmussen K.B."/>
            <person name="Rasmussen S."/>
            <person name="Petersen B."/>
            <person name="Sicheritz-Ponten T."/>
            <person name="Mortensen U.H."/>
            <person name="Thrane U."/>
        </authorList>
    </citation>
    <scope>NUCLEOTIDE SEQUENCE [LARGE SCALE GENOMIC DNA]</scope>
    <source>
        <strain evidence="4 5">IBT 11181</strain>
    </source>
</reference>
<keyword evidence="5" id="KW-1185">Reference proteome</keyword>
<protein>
    <recommendedName>
        <fullName evidence="3">UBC core domain-containing protein</fullName>
    </recommendedName>
</protein>
<dbReference type="PANTHER" id="PTHR24067">
    <property type="entry name" value="UBIQUITIN-CONJUGATING ENZYME E2"/>
    <property type="match status" value="1"/>
</dbReference>
<evidence type="ECO:0000313" key="5">
    <source>
        <dbReference type="Proteomes" id="UP000214365"/>
    </source>
</evidence>
<evidence type="ECO:0000256" key="1">
    <source>
        <dbReference type="ARBA" id="ARBA00022786"/>
    </source>
</evidence>
<dbReference type="PROSITE" id="PS50127">
    <property type="entry name" value="UBC_2"/>
    <property type="match status" value="2"/>
</dbReference>
<dbReference type="CDD" id="cd00195">
    <property type="entry name" value="UBCc_UEV"/>
    <property type="match status" value="1"/>
</dbReference>